<dbReference type="Proteomes" id="UP000188541">
    <property type="component" value="Unassembled WGS sequence"/>
</dbReference>
<proteinExistence type="predicted"/>
<dbReference type="AlphaFoldDB" id="A0A1V3JPV7"/>
<name>A0A1V3JPV7_9PAST</name>
<keyword evidence="2" id="KW-1185">Reference proteome</keyword>
<dbReference type="EMBL" id="MLHO01000015">
    <property type="protein sequence ID" value="OOF58292.1"/>
    <property type="molecule type" value="Genomic_DNA"/>
</dbReference>
<accession>A0A1V3JPV7</accession>
<dbReference type="OrthoDB" id="5690412at2"/>
<sequence>MLTNNKWIPAVPRPNLDSEEAFAEFLKTWVAENYKDEIQAYINCFDDDEDEEEFDFNIEEFGIYQSILEEWNGDDEDTAEDLIKRQSWSYREAKAFEEKRLSWDSDKHEEKLAIEWVKQNGYELPFPVGSRVKWRKYEGIIQEDKNNYYLPKGLVCVLTDEMAEENQRNAEKGISSRQGGYIAKWEDLELVD</sequence>
<protein>
    <submittedName>
        <fullName evidence="1">Uncharacterized protein</fullName>
    </submittedName>
</protein>
<organism evidence="1 2">
    <name type="scientific">Rodentibacter genomosp. 2</name>
    <dbReference type="NCBI Taxonomy" id="1908266"/>
    <lineage>
        <taxon>Bacteria</taxon>
        <taxon>Pseudomonadati</taxon>
        <taxon>Pseudomonadota</taxon>
        <taxon>Gammaproteobacteria</taxon>
        <taxon>Pasteurellales</taxon>
        <taxon>Pasteurellaceae</taxon>
        <taxon>Rodentibacter</taxon>
    </lineage>
</organism>
<gene>
    <name evidence="1" type="ORF">BKK55_02670</name>
</gene>
<dbReference type="STRING" id="1908266.BKK55_02670"/>
<evidence type="ECO:0000313" key="2">
    <source>
        <dbReference type="Proteomes" id="UP000188541"/>
    </source>
</evidence>
<dbReference type="RefSeq" id="WP_077550461.1">
    <property type="nucleotide sequence ID" value="NZ_MLHO01000015.1"/>
</dbReference>
<reference evidence="1 2" key="1">
    <citation type="submission" date="2016-10" db="EMBL/GenBank/DDBJ databases">
        <title>Rodentibacter gen. nov. and new species.</title>
        <authorList>
            <person name="Christensen H."/>
        </authorList>
    </citation>
    <scope>NUCLEOTIDE SEQUENCE [LARGE SCALE GENOMIC DNA]</scope>
    <source>
        <strain evidence="1 2">1996246016</strain>
    </source>
</reference>
<comment type="caution">
    <text evidence="1">The sequence shown here is derived from an EMBL/GenBank/DDBJ whole genome shotgun (WGS) entry which is preliminary data.</text>
</comment>
<evidence type="ECO:0000313" key="1">
    <source>
        <dbReference type="EMBL" id="OOF58292.1"/>
    </source>
</evidence>